<name>A0A0A0YPC7_9CAUD</name>
<dbReference type="Pfam" id="PF12322">
    <property type="entry name" value="T4_baseplate"/>
    <property type="match status" value="1"/>
</dbReference>
<reference evidence="1 2" key="1">
    <citation type="journal article" date="2015" name="Genome Announc.">
        <title>Complete Genome Sequence of Citrobacter freundii Myophage Moon.</title>
        <authorList>
            <person name="Edwards G.B."/>
            <person name="Luna A.J."/>
            <person name="Hernandez A.C."/>
            <person name="Kuty Everett G.F."/>
        </authorList>
    </citation>
    <scope>NUCLEOTIDE SEQUENCE [LARGE SCALE GENOMIC DNA]</scope>
</reference>
<dbReference type="GeneID" id="24721807"/>
<dbReference type="KEGG" id="vg:24721807"/>
<dbReference type="Proteomes" id="UP000030323">
    <property type="component" value="Segment"/>
</dbReference>
<evidence type="ECO:0000313" key="2">
    <source>
        <dbReference type="Proteomes" id="UP000030323"/>
    </source>
</evidence>
<dbReference type="EMBL" id="KM236240">
    <property type="protein sequence ID" value="AIX12179.1"/>
    <property type="molecule type" value="Genomic_DNA"/>
</dbReference>
<evidence type="ECO:0000313" key="1">
    <source>
        <dbReference type="EMBL" id="AIX12179.1"/>
    </source>
</evidence>
<dbReference type="InterPro" id="IPR024364">
    <property type="entry name" value="Baseplate_phage_T4-like"/>
</dbReference>
<dbReference type="RefSeq" id="YP_009146641.1">
    <property type="nucleotide sequence ID" value="NC_027331.1"/>
</dbReference>
<sequence>MANIIRCVLPDGVHRFKPFTVADYRDFLLVRNDLVQKTPEEQNIILNELLEEYFEEFPMTWRPYIFLKVFTGSIGKTKIPIAFTCPVCEKNKQTLFSLNTKDLNEPMVEVAGITIYFNYPDKFYDDKASQVAECVKSIKYQGKIIPWNELSEENQIQVIDAIDLNALESIIKQMTPIHLELRMKCCETKKIIYDDFLSIFNLLLNPDEVFSFYQINHMLVKNHYSLESIMQMIPVERSIALSLIEKDNTK</sequence>
<keyword evidence="2" id="KW-1185">Reference proteome</keyword>
<proteinExistence type="predicted"/>
<protein>
    <submittedName>
        <fullName evidence="1">Baseplate hub assembly catalyst</fullName>
    </submittedName>
</protein>
<accession>A0A0A0YPC7</accession>
<organism evidence="1 2">
    <name type="scientific">Citrobacter phage Moon</name>
    <dbReference type="NCBI Taxonomy" id="1540095"/>
    <lineage>
        <taxon>Viruses</taxon>
        <taxon>Duplodnaviria</taxon>
        <taxon>Heunggongvirae</taxon>
        <taxon>Uroviricota</taxon>
        <taxon>Caudoviricetes</taxon>
        <taxon>Pantevenvirales</taxon>
        <taxon>Straboviridae</taxon>
        <taxon>Tevenvirinae</taxon>
        <taxon>Moonvirus</taxon>
        <taxon>Moonvirus moon</taxon>
    </lineage>
</organism>
<gene>
    <name evidence="1" type="ORF">CPT_Moon208</name>
</gene>